<gene>
    <name evidence="1" type="ORF">E2C01_010471</name>
</gene>
<evidence type="ECO:0000313" key="1">
    <source>
        <dbReference type="EMBL" id="MPC17608.1"/>
    </source>
</evidence>
<evidence type="ECO:0000313" key="2">
    <source>
        <dbReference type="Proteomes" id="UP000324222"/>
    </source>
</evidence>
<dbReference type="Proteomes" id="UP000324222">
    <property type="component" value="Unassembled WGS sequence"/>
</dbReference>
<dbReference type="AlphaFoldDB" id="A0A5B7D8G3"/>
<comment type="caution">
    <text evidence="1">The sequence shown here is derived from an EMBL/GenBank/DDBJ whole genome shotgun (WGS) entry which is preliminary data.</text>
</comment>
<dbReference type="EMBL" id="VSRR010000605">
    <property type="protein sequence ID" value="MPC17608.1"/>
    <property type="molecule type" value="Genomic_DNA"/>
</dbReference>
<reference evidence="1 2" key="1">
    <citation type="submission" date="2019-05" db="EMBL/GenBank/DDBJ databases">
        <title>Another draft genome of Portunus trituberculatus and its Hox gene families provides insights of decapod evolution.</title>
        <authorList>
            <person name="Jeong J.-H."/>
            <person name="Song I."/>
            <person name="Kim S."/>
            <person name="Choi T."/>
            <person name="Kim D."/>
            <person name="Ryu S."/>
            <person name="Kim W."/>
        </authorList>
    </citation>
    <scope>NUCLEOTIDE SEQUENCE [LARGE SCALE GENOMIC DNA]</scope>
    <source>
        <tissue evidence="1">Muscle</tissue>
    </source>
</reference>
<organism evidence="1 2">
    <name type="scientific">Portunus trituberculatus</name>
    <name type="common">Swimming crab</name>
    <name type="synonym">Neptunus trituberculatus</name>
    <dbReference type="NCBI Taxonomy" id="210409"/>
    <lineage>
        <taxon>Eukaryota</taxon>
        <taxon>Metazoa</taxon>
        <taxon>Ecdysozoa</taxon>
        <taxon>Arthropoda</taxon>
        <taxon>Crustacea</taxon>
        <taxon>Multicrustacea</taxon>
        <taxon>Malacostraca</taxon>
        <taxon>Eumalacostraca</taxon>
        <taxon>Eucarida</taxon>
        <taxon>Decapoda</taxon>
        <taxon>Pleocyemata</taxon>
        <taxon>Brachyura</taxon>
        <taxon>Eubrachyura</taxon>
        <taxon>Portunoidea</taxon>
        <taxon>Portunidae</taxon>
        <taxon>Portuninae</taxon>
        <taxon>Portunus</taxon>
    </lineage>
</organism>
<keyword evidence="2" id="KW-1185">Reference proteome</keyword>
<sequence length="97" mass="10984">MSNLFSDVQPYLVPMFSASDDNLDPANLSAMSLPPFRRPCKAFTYILDSEMEDITATTTLYKAEHTSQTISDHTSVMTQEYRIKNGFLGEITFNFCN</sequence>
<accession>A0A5B7D8G3</accession>
<protein>
    <submittedName>
        <fullName evidence="1">Uncharacterized protein</fullName>
    </submittedName>
</protein>
<proteinExistence type="predicted"/>
<name>A0A5B7D8G3_PORTR</name>